<accession>A0A518AT73</accession>
<keyword evidence="1" id="KW-0540">Nuclease</keyword>
<organism evidence="1 2">
    <name type="scientific">Aeoliella mucimassa</name>
    <dbReference type="NCBI Taxonomy" id="2527972"/>
    <lineage>
        <taxon>Bacteria</taxon>
        <taxon>Pseudomonadati</taxon>
        <taxon>Planctomycetota</taxon>
        <taxon>Planctomycetia</taxon>
        <taxon>Pirellulales</taxon>
        <taxon>Lacipirellulaceae</taxon>
        <taxon>Aeoliella</taxon>
    </lineage>
</organism>
<dbReference type="AlphaFoldDB" id="A0A518AT73"/>
<dbReference type="EMBL" id="CP036278">
    <property type="protein sequence ID" value="QDU57906.1"/>
    <property type="molecule type" value="Genomic_DNA"/>
</dbReference>
<gene>
    <name evidence="1" type="primary">vapC_1</name>
    <name evidence="1" type="ORF">Pan181_41290</name>
</gene>
<dbReference type="OrthoDB" id="9799448at2"/>
<evidence type="ECO:0000313" key="1">
    <source>
        <dbReference type="EMBL" id="QDU57906.1"/>
    </source>
</evidence>
<sequence>MLLLADESTTHYYSDLFVALRKLGKQIPTNDLWIAALALQHDLLLYTRDVHFQSVPGLKLVD</sequence>
<dbReference type="KEGG" id="amuc:Pan181_41290"/>
<dbReference type="RefSeq" id="WP_145249357.1">
    <property type="nucleotide sequence ID" value="NZ_CP036278.1"/>
</dbReference>
<evidence type="ECO:0000313" key="2">
    <source>
        <dbReference type="Proteomes" id="UP000315750"/>
    </source>
</evidence>
<proteinExistence type="predicted"/>
<keyword evidence="2" id="KW-1185">Reference proteome</keyword>
<keyword evidence="1" id="KW-0255">Endonuclease</keyword>
<dbReference type="Gene3D" id="3.40.50.1010">
    <property type="entry name" value="5'-nuclease"/>
    <property type="match status" value="1"/>
</dbReference>
<reference evidence="1 2" key="1">
    <citation type="submission" date="2019-02" db="EMBL/GenBank/DDBJ databases">
        <title>Deep-cultivation of Planctomycetes and their phenomic and genomic characterization uncovers novel biology.</title>
        <authorList>
            <person name="Wiegand S."/>
            <person name="Jogler M."/>
            <person name="Boedeker C."/>
            <person name="Pinto D."/>
            <person name="Vollmers J."/>
            <person name="Rivas-Marin E."/>
            <person name="Kohn T."/>
            <person name="Peeters S.H."/>
            <person name="Heuer A."/>
            <person name="Rast P."/>
            <person name="Oberbeckmann S."/>
            <person name="Bunk B."/>
            <person name="Jeske O."/>
            <person name="Meyerdierks A."/>
            <person name="Storesund J.E."/>
            <person name="Kallscheuer N."/>
            <person name="Luecker S."/>
            <person name="Lage O.M."/>
            <person name="Pohl T."/>
            <person name="Merkel B.J."/>
            <person name="Hornburger P."/>
            <person name="Mueller R.-W."/>
            <person name="Bruemmer F."/>
            <person name="Labrenz M."/>
            <person name="Spormann A.M."/>
            <person name="Op den Camp H."/>
            <person name="Overmann J."/>
            <person name="Amann R."/>
            <person name="Jetten M.S.M."/>
            <person name="Mascher T."/>
            <person name="Medema M.H."/>
            <person name="Devos D.P."/>
            <person name="Kaster A.-K."/>
            <person name="Ovreas L."/>
            <person name="Rohde M."/>
            <person name="Galperin M.Y."/>
            <person name="Jogler C."/>
        </authorList>
    </citation>
    <scope>NUCLEOTIDE SEQUENCE [LARGE SCALE GENOMIC DNA]</scope>
    <source>
        <strain evidence="1 2">Pan181</strain>
    </source>
</reference>
<protein>
    <submittedName>
        <fullName evidence="1">tRNA(fMet)-specific endonuclease VapC</fullName>
    </submittedName>
</protein>
<dbReference type="SUPFAM" id="SSF88723">
    <property type="entry name" value="PIN domain-like"/>
    <property type="match status" value="1"/>
</dbReference>
<dbReference type="InterPro" id="IPR029060">
    <property type="entry name" value="PIN-like_dom_sf"/>
</dbReference>
<dbReference type="Proteomes" id="UP000315750">
    <property type="component" value="Chromosome"/>
</dbReference>
<name>A0A518AT73_9BACT</name>
<keyword evidence="1" id="KW-0378">Hydrolase</keyword>
<dbReference type="GO" id="GO:0004519">
    <property type="term" value="F:endonuclease activity"/>
    <property type="evidence" value="ECO:0007669"/>
    <property type="project" value="UniProtKB-KW"/>
</dbReference>